<organism evidence="2 3">
    <name type="scientific">Rhizophagus irregularis (strain DAOM 181602 / DAOM 197198 / MUCL 43194)</name>
    <name type="common">Arbuscular mycorrhizal fungus</name>
    <name type="synonym">Glomus intraradices</name>
    <dbReference type="NCBI Taxonomy" id="747089"/>
    <lineage>
        <taxon>Eukaryota</taxon>
        <taxon>Fungi</taxon>
        <taxon>Fungi incertae sedis</taxon>
        <taxon>Mucoromycota</taxon>
        <taxon>Glomeromycotina</taxon>
        <taxon>Glomeromycetes</taxon>
        <taxon>Glomerales</taxon>
        <taxon>Glomeraceae</taxon>
        <taxon>Rhizophagus</taxon>
    </lineage>
</organism>
<keyword evidence="1" id="KW-0812">Transmembrane</keyword>
<feature type="transmembrane region" description="Helical" evidence="1">
    <location>
        <begin position="57"/>
        <end position="79"/>
    </location>
</feature>
<dbReference type="Proteomes" id="UP000018888">
    <property type="component" value="Unassembled WGS sequence"/>
</dbReference>
<reference evidence="2 3" key="1">
    <citation type="journal article" date="2013" name="Proc. Natl. Acad. Sci. U.S.A.">
        <title>Genome of an arbuscular mycorrhizal fungus provides insight into the oldest plant symbiosis.</title>
        <authorList>
            <person name="Tisserant E."/>
            <person name="Malbreil M."/>
            <person name="Kuo A."/>
            <person name="Kohler A."/>
            <person name="Symeonidi A."/>
            <person name="Balestrini R."/>
            <person name="Charron P."/>
            <person name="Duensing N."/>
            <person name="Frei Dit Frey N."/>
            <person name="Gianinazzi-Pearson V."/>
            <person name="Gilbert L.B."/>
            <person name="Handa Y."/>
            <person name="Herr J.R."/>
            <person name="Hijri M."/>
            <person name="Koul R."/>
            <person name="Kawaguchi M."/>
            <person name="Krajinski F."/>
            <person name="Lammers P.J."/>
            <person name="Masclaux F.G."/>
            <person name="Murat C."/>
            <person name="Morin E."/>
            <person name="Ndikumana S."/>
            <person name="Pagni M."/>
            <person name="Petitpierre D."/>
            <person name="Requena N."/>
            <person name="Rosikiewicz P."/>
            <person name="Riley R."/>
            <person name="Saito K."/>
            <person name="San Clemente H."/>
            <person name="Shapiro H."/>
            <person name="van Tuinen D."/>
            <person name="Becard G."/>
            <person name="Bonfante P."/>
            <person name="Paszkowski U."/>
            <person name="Shachar-Hill Y.Y."/>
            <person name="Tuskan G.A."/>
            <person name="Young P.W."/>
            <person name="Sanders I.R."/>
            <person name="Henrissat B."/>
            <person name="Rensing S.A."/>
            <person name="Grigoriev I.V."/>
            <person name="Corradi N."/>
            <person name="Roux C."/>
            <person name="Martin F."/>
        </authorList>
    </citation>
    <scope>NUCLEOTIDE SEQUENCE [LARGE SCALE GENOMIC DNA]</scope>
    <source>
        <strain evidence="2 3">DAOM 197198</strain>
    </source>
</reference>
<keyword evidence="3" id="KW-1185">Reference proteome</keyword>
<evidence type="ECO:0000313" key="3">
    <source>
        <dbReference type="Proteomes" id="UP000018888"/>
    </source>
</evidence>
<dbReference type="EMBL" id="AUPC02000017">
    <property type="protein sequence ID" value="POG80502.1"/>
    <property type="molecule type" value="Genomic_DNA"/>
</dbReference>
<accession>A0A2P4QSB4</accession>
<name>A0A2P4QSB4_RHIID</name>
<keyword evidence="1" id="KW-0472">Membrane</keyword>
<reference evidence="2 3" key="2">
    <citation type="journal article" date="2018" name="New Phytol.">
        <title>High intraspecific genome diversity in the model arbuscular mycorrhizal symbiont Rhizophagus irregularis.</title>
        <authorList>
            <person name="Chen E.C.H."/>
            <person name="Morin E."/>
            <person name="Beaudet D."/>
            <person name="Noel J."/>
            <person name="Yildirir G."/>
            <person name="Ndikumana S."/>
            <person name="Charron P."/>
            <person name="St-Onge C."/>
            <person name="Giorgi J."/>
            <person name="Kruger M."/>
            <person name="Marton T."/>
            <person name="Ropars J."/>
            <person name="Grigoriev I.V."/>
            <person name="Hainaut M."/>
            <person name="Henrissat B."/>
            <person name="Roux C."/>
            <person name="Martin F."/>
            <person name="Corradi N."/>
        </authorList>
    </citation>
    <scope>NUCLEOTIDE SEQUENCE [LARGE SCALE GENOMIC DNA]</scope>
    <source>
        <strain evidence="2 3">DAOM 197198</strain>
    </source>
</reference>
<comment type="caution">
    <text evidence="2">The sequence shown here is derived from an EMBL/GenBank/DDBJ whole genome shotgun (WGS) entry which is preliminary data.</text>
</comment>
<evidence type="ECO:0000256" key="1">
    <source>
        <dbReference type="SAM" id="Phobius"/>
    </source>
</evidence>
<protein>
    <submittedName>
        <fullName evidence="2">Uncharacterized protein</fullName>
    </submittedName>
</protein>
<dbReference type="AlphaFoldDB" id="A0A2P4QSB4"/>
<proteinExistence type="predicted"/>
<gene>
    <name evidence="2" type="ORF">GLOIN_2v1515803</name>
</gene>
<keyword evidence="1" id="KW-1133">Transmembrane helix</keyword>
<evidence type="ECO:0000313" key="2">
    <source>
        <dbReference type="EMBL" id="POG80502.1"/>
    </source>
</evidence>
<sequence>MKILDFCALMVSLLLMILFLLPWLALSGIANILNCLPRFSLTHWIVTLMTRSWNLQYMTLTIFLLLLTMIIIVVIRSTLTNQHGFKLRLAVLRLTFSIHL</sequence>